<keyword evidence="2" id="KW-1185">Reference proteome</keyword>
<name>A0A194XJ21_MOLSC</name>
<dbReference type="Proteomes" id="UP000070700">
    <property type="component" value="Unassembled WGS sequence"/>
</dbReference>
<evidence type="ECO:0000313" key="1">
    <source>
        <dbReference type="EMBL" id="KUJ20158.1"/>
    </source>
</evidence>
<reference evidence="1 2" key="1">
    <citation type="submission" date="2015-10" db="EMBL/GenBank/DDBJ databases">
        <title>Full genome of DAOMC 229536 Phialocephala scopiformis, a fungal endophyte of spruce producing the potent anti-insectan compound rugulosin.</title>
        <authorList>
            <consortium name="DOE Joint Genome Institute"/>
            <person name="Walker A.K."/>
            <person name="Frasz S.L."/>
            <person name="Seifert K.A."/>
            <person name="Miller J.D."/>
            <person name="Mondo S.J."/>
            <person name="Labutti K."/>
            <person name="Lipzen A."/>
            <person name="Dockter R."/>
            <person name="Kennedy M."/>
            <person name="Grigoriev I.V."/>
            <person name="Spatafora J.W."/>
        </authorList>
    </citation>
    <scope>NUCLEOTIDE SEQUENCE [LARGE SCALE GENOMIC DNA]</scope>
    <source>
        <strain evidence="1 2">CBS 120377</strain>
    </source>
</reference>
<sequence>MCLGSQLSLFKIFRHSYSILTEYEYTKFCQDQNPGADFRPYYDKADRCSKFMTNEWLAKLGDESIPGQTLSADADGLRKRRLSSLNDLQWTDIVEVWPPHPGLDKSTLPSDMKLKSGPGKLTTNPLFACVEPNLKAAERIKLLVDLSPYFTEKSQVPREKIKGGGHFIKYKIFVQLLHGEKAEYCVQFFKPGEKQLSSMPLLQSPVDLTTLYEIGSCPRRITTDGSSVDDQVEASAPKIIQQSLLESATASTQLRTEMLHQHTATSPTPTETCQDTTKLKEIAAGVHNFSIFDTVPVSPPPPGIKAAPRRGIFNNLSTTPTAPRPKNLTDLGIPGLSSSAIAGFLAPKDANAKIGQSRTVQQPENEECITVEVESEPDTAAKGRALRSKKIQVEQAEGEPLRKVRFAPL</sequence>
<accession>A0A194XJ21</accession>
<evidence type="ECO:0000313" key="2">
    <source>
        <dbReference type="Proteomes" id="UP000070700"/>
    </source>
</evidence>
<dbReference type="InParanoid" id="A0A194XJ21"/>
<proteinExistence type="predicted"/>
<dbReference type="KEGG" id="psco:LY89DRAFT_779998"/>
<dbReference type="GeneID" id="28832072"/>
<dbReference type="RefSeq" id="XP_018074513.1">
    <property type="nucleotide sequence ID" value="XM_018222346.1"/>
</dbReference>
<gene>
    <name evidence="1" type="ORF">LY89DRAFT_779998</name>
</gene>
<dbReference type="EMBL" id="KQ947410">
    <property type="protein sequence ID" value="KUJ20158.1"/>
    <property type="molecule type" value="Genomic_DNA"/>
</dbReference>
<organism evidence="1 2">
    <name type="scientific">Mollisia scopiformis</name>
    <name type="common">Conifer needle endophyte fungus</name>
    <name type="synonym">Phialocephala scopiformis</name>
    <dbReference type="NCBI Taxonomy" id="149040"/>
    <lineage>
        <taxon>Eukaryota</taxon>
        <taxon>Fungi</taxon>
        <taxon>Dikarya</taxon>
        <taxon>Ascomycota</taxon>
        <taxon>Pezizomycotina</taxon>
        <taxon>Leotiomycetes</taxon>
        <taxon>Helotiales</taxon>
        <taxon>Mollisiaceae</taxon>
        <taxon>Mollisia</taxon>
    </lineage>
</organism>
<protein>
    <submittedName>
        <fullName evidence="1">Uncharacterized protein</fullName>
    </submittedName>
</protein>
<dbReference type="AlphaFoldDB" id="A0A194XJ21"/>